<comment type="subcellular location">
    <subcellularLocation>
        <location evidence="1 6">Secreted</location>
    </subcellularLocation>
</comment>
<protein>
    <recommendedName>
        <fullName evidence="6">S-protein homolog</fullName>
    </recommendedName>
</protein>
<dbReference type="GO" id="GO:0060320">
    <property type="term" value="P:rejection of self pollen"/>
    <property type="evidence" value="ECO:0007669"/>
    <property type="project" value="UniProtKB-KW"/>
</dbReference>
<comment type="similarity">
    <text evidence="2 6">Belongs to the plant self-incompatibility (S1) protein family.</text>
</comment>
<evidence type="ECO:0000313" key="8">
    <source>
        <dbReference type="Proteomes" id="UP001154282"/>
    </source>
</evidence>
<evidence type="ECO:0000256" key="6">
    <source>
        <dbReference type="RuleBase" id="RU367044"/>
    </source>
</evidence>
<evidence type="ECO:0000256" key="5">
    <source>
        <dbReference type="ARBA" id="ARBA00022729"/>
    </source>
</evidence>
<dbReference type="Proteomes" id="UP001154282">
    <property type="component" value="Unassembled WGS sequence"/>
</dbReference>
<comment type="caution">
    <text evidence="7">The sequence shown here is derived from an EMBL/GenBank/DDBJ whole genome shotgun (WGS) entry which is preliminary data.</text>
</comment>
<accession>A0AAV0IBV6</accession>
<evidence type="ECO:0000256" key="3">
    <source>
        <dbReference type="ARBA" id="ARBA00022471"/>
    </source>
</evidence>
<evidence type="ECO:0000256" key="2">
    <source>
        <dbReference type="ARBA" id="ARBA00005581"/>
    </source>
</evidence>
<keyword evidence="8" id="KW-1185">Reference proteome</keyword>
<sequence length="112" mass="12678">MIIIMARPSDSMAAAVYITNLLSEEILTVHCQSKDDDLGGHAVAVGATYHWDFGTNLRTLFWCKLAIEDKRIFFVAYDDDSREPGFGSWAACDDRLYGMPQDRLPFLKALWT</sequence>
<dbReference type="AlphaFoldDB" id="A0AAV0IBV6"/>
<dbReference type="PANTHER" id="PTHR31232">
    <property type="match status" value="1"/>
</dbReference>
<organism evidence="7 8">
    <name type="scientific">Linum tenue</name>
    <dbReference type="NCBI Taxonomy" id="586396"/>
    <lineage>
        <taxon>Eukaryota</taxon>
        <taxon>Viridiplantae</taxon>
        <taxon>Streptophyta</taxon>
        <taxon>Embryophyta</taxon>
        <taxon>Tracheophyta</taxon>
        <taxon>Spermatophyta</taxon>
        <taxon>Magnoliopsida</taxon>
        <taxon>eudicotyledons</taxon>
        <taxon>Gunneridae</taxon>
        <taxon>Pentapetalae</taxon>
        <taxon>rosids</taxon>
        <taxon>fabids</taxon>
        <taxon>Malpighiales</taxon>
        <taxon>Linaceae</taxon>
        <taxon>Linum</taxon>
    </lineage>
</organism>
<reference evidence="7" key="1">
    <citation type="submission" date="2022-08" db="EMBL/GenBank/DDBJ databases">
        <authorList>
            <person name="Gutierrez-Valencia J."/>
        </authorList>
    </citation>
    <scope>NUCLEOTIDE SEQUENCE</scope>
</reference>
<evidence type="ECO:0000256" key="4">
    <source>
        <dbReference type="ARBA" id="ARBA00022525"/>
    </source>
</evidence>
<evidence type="ECO:0000256" key="1">
    <source>
        <dbReference type="ARBA" id="ARBA00004613"/>
    </source>
</evidence>
<dbReference type="EMBL" id="CAMGYJ010000003">
    <property type="protein sequence ID" value="CAI0394513.1"/>
    <property type="molecule type" value="Genomic_DNA"/>
</dbReference>
<keyword evidence="3 6" id="KW-0713">Self-incompatibility</keyword>
<evidence type="ECO:0000313" key="7">
    <source>
        <dbReference type="EMBL" id="CAI0394513.1"/>
    </source>
</evidence>
<name>A0AAV0IBV6_9ROSI</name>
<dbReference type="GO" id="GO:0005576">
    <property type="term" value="C:extracellular region"/>
    <property type="evidence" value="ECO:0007669"/>
    <property type="project" value="UniProtKB-SubCell"/>
</dbReference>
<dbReference type="PANTHER" id="PTHR31232:SF18">
    <property type="entry name" value="S-PROTEIN HOMOLOG"/>
    <property type="match status" value="1"/>
</dbReference>
<gene>
    <name evidence="7" type="ORF">LITE_LOCUS8344</name>
</gene>
<proteinExistence type="inferred from homology"/>
<dbReference type="Pfam" id="PF05938">
    <property type="entry name" value="Self-incomp_S1"/>
    <property type="match status" value="1"/>
</dbReference>
<keyword evidence="4 6" id="KW-0964">Secreted</keyword>
<keyword evidence="5" id="KW-0732">Signal</keyword>
<dbReference type="InterPro" id="IPR010264">
    <property type="entry name" value="Self-incomp_S1"/>
</dbReference>